<dbReference type="InterPro" id="IPR000073">
    <property type="entry name" value="AB_hydrolase_1"/>
</dbReference>
<dbReference type="EMBL" id="JACYWE010000001">
    <property type="protein sequence ID" value="MBD8505340.1"/>
    <property type="molecule type" value="Genomic_DNA"/>
</dbReference>
<evidence type="ECO:0000256" key="1">
    <source>
        <dbReference type="ARBA" id="ARBA00010088"/>
    </source>
</evidence>
<protein>
    <submittedName>
        <fullName evidence="6">Alpha/beta fold hydrolase</fullName>
    </submittedName>
</protein>
<proteinExistence type="inferred from homology"/>
<dbReference type="InterPro" id="IPR013595">
    <property type="entry name" value="Pept_S33_TAP-like_C"/>
</dbReference>
<evidence type="ECO:0000256" key="3">
    <source>
        <dbReference type="ARBA" id="ARBA00022801"/>
    </source>
</evidence>
<comment type="caution">
    <text evidence="6">The sequence shown here is derived from an EMBL/GenBank/DDBJ whole genome shotgun (WGS) entry which is preliminary data.</text>
</comment>
<dbReference type="AlphaFoldDB" id="A0A927PJW6"/>
<evidence type="ECO:0000259" key="5">
    <source>
        <dbReference type="Pfam" id="PF08386"/>
    </source>
</evidence>
<dbReference type="Gene3D" id="3.40.50.1820">
    <property type="entry name" value="alpha/beta hydrolase"/>
    <property type="match status" value="1"/>
</dbReference>
<name>A0A927PJW6_9ACTN</name>
<feature type="domain" description="AB hydrolase-1" evidence="4">
    <location>
        <begin position="151"/>
        <end position="300"/>
    </location>
</feature>
<sequence>MPTRHSLIAVALVASCALVTSCGSVPSERPPLAIDRGAAPAAGSVDGPVAPPGLSVPDSDLAWTECGGEITATHELPPLPPGVQLDCATLIVPVDHSGRLGEPIELGLARARLEGTPIDAAPLVLTTSTAQASSRALATMAADSSPLIASRPVVAVDRRGTGRSTPISCLSQGLIEEHIDLTRDAEDIADRTAAVARISRESTLSCTDQLEPMETFFTVENAARDLELLRAEWGLDRLALVGSGDGATLALTYAALFPENVSRLVLDSPLAMPATPPSIPGSDNLARAKQQSEGAEAAMGAFAAHCTATDCALGADPIATIEEMIADARAGRLGFVTPGTIISTTIGLLGDSNGTAEQRMDTLAGALAQARNRQPAELLRLSLIQHAAASSDGQYIGQCSDTLSRATAADVQERAEQWRIDHPIVGDQLLLRTLLCTSWPTIELVPTELEAPLPTMLLEGTRDPRSGAGTIRELRGQLLANGSSVSSVTWQGIGHGAVINSACAAEQIAFFVTDGQGPAATTCPR</sequence>
<dbReference type="Proteomes" id="UP000642993">
    <property type="component" value="Unassembled WGS sequence"/>
</dbReference>
<evidence type="ECO:0000256" key="2">
    <source>
        <dbReference type="ARBA" id="ARBA00022729"/>
    </source>
</evidence>
<evidence type="ECO:0000313" key="6">
    <source>
        <dbReference type="EMBL" id="MBD8505340.1"/>
    </source>
</evidence>
<dbReference type="GO" id="GO:0016787">
    <property type="term" value="F:hydrolase activity"/>
    <property type="evidence" value="ECO:0007669"/>
    <property type="project" value="UniProtKB-KW"/>
</dbReference>
<dbReference type="Pfam" id="PF08386">
    <property type="entry name" value="Abhydrolase_4"/>
    <property type="match status" value="1"/>
</dbReference>
<evidence type="ECO:0000259" key="4">
    <source>
        <dbReference type="Pfam" id="PF00561"/>
    </source>
</evidence>
<dbReference type="InterPro" id="IPR029058">
    <property type="entry name" value="AB_hydrolase_fold"/>
</dbReference>
<dbReference type="InterPro" id="IPR051601">
    <property type="entry name" value="Serine_prot/Carboxylest_S33"/>
</dbReference>
<dbReference type="SUPFAM" id="SSF53474">
    <property type="entry name" value="alpha/beta-Hydrolases"/>
    <property type="match status" value="1"/>
</dbReference>
<dbReference type="PANTHER" id="PTHR43248">
    <property type="entry name" value="2-SUCCINYL-6-HYDROXY-2,4-CYCLOHEXADIENE-1-CARBOXYLATE SYNTHASE"/>
    <property type="match status" value="1"/>
</dbReference>
<comment type="similarity">
    <text evidence="1">Belongs to the peptidase S33 family.</text>
</comment>
<evidence type="ECO:0000313" key="7">
    <source>
        <dbReference type="Proteomes" id="UP000642993"/>
    </source>
</evidence>
<feature type="domain" description="Peptidase S33 tripeptidyl aminopeptidase-like C-terminal" evidence="5">
    <location>
        <begin position="423"/>
        <end position="523"/>
    </location>
</feature>
<keyword evidence="3 6" id="KW-0378">Hydrolase</keyword>
<dbReference type="PANTHER" id="PTHR43248:SF29">
    <property type="entry name" value="TRIPEPTIDYL AMINOPEPTIDASE"/>
    <property type="match status" value="1"/>
</dbReference>
<gene>
    <name evidence="6" type="ORF">HT102_02410</name>
</gene>
<dbReference type="Pfam" id="PF00561">
    <property type="entry name" value="Abhydrolase_1"/>
    <property type="match status" value="1"/>
</dbReference>
<keyword evidence="7" id="KW-1185">Reference proteome</keyword>
<accession>A0A927PJW6</accession>
<dbReference type="PROSITE" id="PS51257">
    <property type="entry name" value="PROKAR_LIPOPROTEIN"/>
    <property type="match status" value="1"/>
</dbReference>
<keyword evidence="2" id="KW-0732">Signal</keyword>
<organism evidence="6 7">
    <name type="scientific">Lolliginicoccus lacisalsi</name>
    <dbReference type="NCBI Taxonomy" id="2742202"/>
    <lineage>
        <taxon>Bacteria</taxon>
        <taxon>Bacillati</taxon>
        <taxon>Actinomycetota</taxon>
        <taxon>Actinomycetes</taxon>
        <taxon>Mycobacteriales</taxon>
        <taxon>Hoyosellaceae</taxon>
        <taxon>Lolliginicoccus</taxon>
    </lineage>
</organism>
<reference evidence="6" key="1">
    <citation type="submission" date="2020-09" db="EMBL/GenBank/DDBJ databases">
        <title>Hoyosella lacisalsi sp. nov., a halotolerant actinobacterium isolated from soil of Lake Gudzhirganskoe.</title>
        <authorList>
            <person name="Yang Q."/>
            <person name="Guo P.Y."/>
            <person name="Liu S.W."/>
            <person name="Li F.N."/>
            <person name="Sun C.H."/>
        </authorList>
    </citation>
    <scope>NUCLEOTIDE SEQUENCE</scope>
    <source>
        <strain evidence="6">G463</strain>
    </source>
</reference>
<dbReference type="RefSeq" id="WP_192037791.1">
    <property type="nucleotide sequence ID" value="NZ_JACYWE010000001.1"/>
</dbReference>